<gene>
    <name evidence="2" type="ORF">OHZ10_20980</name>
</gene>
<reference evidence="2 3" key="1">
    <citation type="submission" date="2022-10" db="EMBL/GenBank/DDBJ databases">
        <title>Genomic of Burkholderia cepacia PN-1.</title>
        <authorList>
            <person name="Yang Y."/>
            <person name="Guan H."/>
            <person name="Huang J."/>
        </authorList>
    </citation>
    <scope>NUCLEOTIDE SEQUENCE [LARGE SCALE GENOMIC DNA]</scope>
    <source>
        <strain evidence="2 3">PN-1</strain>
    </source>
</reference>
<protein>
    <submittedName>
        <fullName evidence="2">Uncharacterized protein</fullName>
    </submittedName>
</protein>
<evidence type="ECO:0000256" key="1">
    <source>
        <dbReference type="SAM" id="MobiDB-lite"/>
    </source>
</evidence>
<evidence type="ECO:0000313" key="3">
    <source>
        <dbReference type="Proteomes" id="UP001448498"/>
    </source>
</evidence>
<feature type="region of interest" description="Disordered" evidence="1">
    <location>
        <begin position="15"/>
        <end position="53"/>
    </location>
</feature>
<feature type="compositionally biased region" description="Basic and acidic residues" evidence="1">
    <location>
        <begin position="38"/>
        <end position="47"/>
    </location>
</feature>
<evidence type="ECO:0000313" key="2">
    <source>
        <dbReference type="EMBL" id="XAE52015.1"/>
    </source>
</evidence>
<organism evidence="2 3">
    <name type="scientific">Burkholderia arboris</name>
    <dbReference type="NCBI Taxonomy" id="488730"/>
    <lineage>
        <taxon>Bacteria</taxon>
        <taxon>Pseudomonadati</taxon>
        <taxon>Pseudomonadota</taxon>
        <taxon>Betaproteobacteria</taxon>
        <taxon>Burkholderiales</taxon>
        <taxon>Burkholderiaceae</taxon>
        <taxon>Burkholderia</taxon>
        <taxon>Burkholderia cepacia complex</taxon>
    </lineage>
</organism>
<dbReference type="RefSeq" id="WP_155627227.1">
    <property type="nucleotide sequence ID" value="NZ_CP109822.1"/>
</dbReference>
<accession>A0ABZ3DTI8</accession>
<proteinExistence type="predicted"/>
<dbReference type="Proteomes" id="UP001448498">
    <property type="component" value="Chromosome 3"/>
</dbReference>
<name>A0ABZ3DTI8_9BURK</name>
<dbReference type="EMBL" id="CP109822">
    <property type="protein sequence ID" value="XAE52015.1"/>
    <property type="molecule type" value="Genomic_DNA"/>
</dbReference>
<sequence length="53" mass="6056">MSFIVNVEVVKKCGERKHTRPMRESRDEPAGEALSVKEMTRAEDRPLRMPAGE</sequence>
<keyword evidence="3" id="KW-1185">Reference proteome</keyword>